<organism evidence="1 2">
    <name type="scientific">Nocardioides marmoriginsengisoli</name>
    <dbReference type="NCBI Taxonomy" id="661483"/>
    <lineage>
        <taxon>Bacteria</taxon>
        <taxon>Bacillati</taxon>
        <taxon>Actinomycetota</taxon>
        <taxon>Actinomycetes</taxon>
        <taxon>Propionibacteriales</taxon>
        <taxon>Nocardioidaceae</taxon>
        <taxon>Nocardioides</taxon>
    </lineage>
</organism>
<reference evidence="1 2" key="1">
    <citation type="submission" date="2018-11" db="EMBL/GenBank/DDBJ databases">
        <authorList>
            <person name="Li F."/>
        </authorList>
    </citation>
    <scope>NUCLEOTIDE SEQUENCE [LARGE SCALE GENOMIC DNA]</scope>
    <source>
        <strain evidence="1 2">Gsoil 097</strain>
    </source>
</reference>
<protein>
    <recommendedName>
        <fullName evidence="3">DUF861 domain-containing protein</fullName>
    </recommendedName>
</protein>
<evidence type="ECO:0000313" key="1">
    <source>
        <dbReference type="EMBL" id="RNL62497.1"/>
    </source>
</evidence>
<dbReference type="SUPFAM" id="SSF51182">
    <property type="entry name" value="RmlC-like cupins"/>
    <property type="match status" value="1"/>
</dbReference>
<keyword evidence="2" id="KW-1185">Reference proteome</keyword>
<dbReference type="InterPro" id="IPR010424">
    <property type="entry name" value="EutQ"/>
</dbReference>
<name>A0A3N0CGC7_9ACTN</name>
<dbReference type="InterPro" id="IPR014710">
    <property type="entry name" value="RmlC-like_jellyroll"/>
</dbReference>
<sequence>MSNAPVRNMPFNEEYTGVNGPVAIDRRSKPTNLTELSAGFVTFTEDGATDPWTLPYEEAFYVIEGALTLVVGEERITGVAGEVLTLEKGVTAIYEGTAGTRAFFSLVPADWMERSES</sequence>
<evidence type="ECO:0000313" key="2">
    <source>
        <dbReference type="Proteomes" id="UP000267128"/>
    </source>
</evidence>
<evidence type="ECO:0008006" key="3">
    <source>
        <dbReference type="Google" id="ProtNLM"/>
    </source>
</evidence>
<dbReference type="Pfam" id="PF06249">
    <property type="entry name" value="EutQ"/>
    <property type="match status" value="1"/>
</dbReference>
<gene>
    <name evidence="1" type="ORF">EFK50_12055</name>
</gene>
<proteinExistence type="predicted"/>
<dbReference type="Proteomes" id="UP000267128">
    <property type="component" value="Unassembled WGS sequence"/>
</dbReference>
<dbReference type="EMBL" id="RJSE01000007">
    <property type="protein sequence ID" value="RNL62497.1"/>
    <property type="molecule type" value="Genomic_DNA"/>
</dbReference>
<dbReference type="RefSeq" id="WP_123227793.1">
    <property type="nucleotide sequence ID" value="NZ_RJSE01000007.1"/>
</dbReference>
<dbReference type="InterPro" id="IPR011051">
    <property type="entry name" value="RmlC_Cupin_sf"/>
</dbReference>
<accession>A0A3N0CGC7</accession>
<dbReference type="OrthoDB" id="3828611at2"/>
<comment type="caution">
    <text evidence="1">The sequence shown here is derived from an EMBL/GenBank/DDBJ whole genome shotgun (WGS) entry which is preliminary data.</text>
</comment>
<dbReference type="AlphaFoldDB" id="A0A3N0CGC7"/>
<dbReference type="Gene3D" id="2.60.120.10">
    <property type="entry name" value="Jelly Rolls"/>
    <property type="match status" value="1"/>
</dbReference>